<sequence length="206" mass="23452">MIDESKVRRLKIMTFGLVGAIVLLVIFGIGQMTARPSKEESSEVKTPKQAHKPKRLTHAKVKSFLVAYYTKKDLGTNRNRYKPFMTEALYQEEISKEEEAVYQAYKGYVVDFTFDEADIYINPTTNVAIAQVTYTNTILEKKGDYETAQKNVNHQVTLKLTYVEEKENLKLNNLQTAVLQLDTEELSELPDYGTLTASHSEPTEGE</sequence>
<reference evidence="2 3" key="1">
    <citation type="submission" date="2013-05" db="EMBL/GenBank/DDBJ databases">
        <authorList>
            <person name="Richards V.P."/>
            <person name="Durkin S.A.S."/>
            <person name="Kim M."/>
            <person name="Pavinski Bitar P.D."/>
            <person name="Stanhope M.J."/>
            <person name="Town C.D."/>
            <person name="Venter J.C."/>
        </authorList>
    </citation>
    <scope>NUCLEOTIDE SEQUENCE [LARGE SCALE GENOMIC DNA]</scope>
    <source>
        <strain evidence="2 3">LMG 14747</strain>
    </source>
</reference>
<dbReference type="Proteomes" id="UP000018482">
    <property type="component" value="Unassembled WGS sequence"/>
</dbReference>
<comment type="caution">
    <text evidence="2">The sequence shown here is derived from an EMBL/GenBank/DDBJ whole genome shotgun (WGS) entry which is preliminary data.</text>
</comment>
<evidence type="ECO:0000313" key="2">
    <source>
        <dbReference type="EMBL" id="ESV54852.1"/>
    </source>
</evidence>
<gene>
    <name evidence="2" type="ORF">SAG0136_06325</name>
</gene>
<keyword evidence="1" id="KW-0812">Transmembrane</keyword>
<protein>
    <submittedName>
        <fullName evidence="2">PrgL</fullName>
    </submittedName>
</protein>
<keyword evidence="1" id="KW-1133">Transmembrane helix</keyword>
<dbReference type="AlphaFoldDB" id="V6Z1W6"/>
<dbReference type="EMBL" id="ANQC01000092">
    <property type="protein sequence ID" value="ESV54852.1"/>
    <property type="molecule type" value="Genomic_DNA"/>
</dbReference>
<feature type="transmembrane region" description="Helical" evidence="1">
    <location>
        <begin position="12"/>
        <end position="32"/>
    </location>
</feature>
<keyword evidence="1" id="KW-0472">Membrane</keyword>
<proteinExistence type="predicted"/>
<evidence type="ECO:0000256" key="1">
    <source>
        <dbReference type="SAM" id="Phobius"/>
    </source>
</evidence>
<name>V6Z1W6_STRAG</name>
<evidence type="ECO:0000313" key="3">
    <source>
        <dbReference type="Proteomes" id="UP000018482"/>
    </source>
</evidence>
<organism evidence="2 3">
    <name type="scientific">Streptococcus agalactiae LMG 14747</name>
    <dbReference type="NCBI Taxonomy" id="1154860"/>
    <lineage>
        <taxon>Bacteria</taxon>
        <taxon>Bacillati</taxon>
        <taxon>Bacillota</taxon>
        <taxon>Bacilli</taxon>
        <taxon>Lactobacillales</taxon>
        <taxon>Streptococcaceae</taxon>
        <taxon>Streptococcus</taxon>
    </lineage>
</organism>
<dbReference type="eggNOG" id="ENOG5032X8K">
    <property type="taxonomic scope" value="Bacteria"/>
</dbReference>
<accession>V6Z1W6</accession>